<dbReference type="Pfam" id="PF00078">
    <property type="entry name" value="RVT_1"/>
    <property type="match status" value="1"/>
</dbReference>
<reference evidence="2" key="1">
    <citation type="journal article" date="2012" name="Nat. Biotechnol.">
        <title>Draft genome sequence of pigeonpea (Cajanus cajan), an orphan legume crop of resource-poor farmers.</title>
        <authorList>
            <person name="Varshney R.K."/>
            <person name="Chen W."/>
            <person name="Li Y."/>
            <person name="Bharti A.K."/>
            <person name="Saxena R.K."/>
            <person name="Schlueter J.A."/>
            <person name="Donoghue M.T."/>
            <person name="Azam S."/>
            <person name="Fan G."/>
            <person name="Whaley A.M."/>
            <person name="Farmer A.D."/>
            <person name="Sheridan J."/>
            <person name="Iwata A."/>
            <person name="Tuteja R."/>
            <person name="Penmetsa R.V."/>
            <person name="Wu W."/>
            <person name="Upadhyaya H.D."/>
            <person name="Yang S.P."/>
            <person name="Shah T."/>
            <person name="Saxena K.B."/>
            <person name="Michael T."/>
            <person name="McCombie W.R."/>
            <person name="Yang B."/>
            <person name="Zhang G."/>
            <person name="Yang H."/>
            <person name="Wang J."/>
            <person name="Spillane C."/>
            <person name="Cook D.R."/>
            <person name="May G.D."/>
            <person name="Xu X."/>
            <person name="Jackson S.A."/>
        </authorList>
    </citation>
    <scope>NUCLEOTIDE SEQUENCE [LARGE SCALE GENOMIC DNA]</scope>
</reference>
<dbReference type="PANTHER" id="PTHR33116">
    <property type="entry name" value="REVERSE TRANSCRIPTASE ZINC-BINDING DOMAIN-CONTAINING PROTEIN-RELATED-RELATED"/>
    <property type="match status" value="1"/>
</dbReference>
<name>A0A151QV93_CAJCA</name>
<dbReference type="PROSITE" id="PS50878">
    <property type="entry name" value="RT_POL"/>
    <property type="match status" value="1"/>
</dbReference>
<dbReference type="Gramene" id="C.cajan_41407.t">
    <property type="protein sequence ID" value="C.cajan_41407.t"/>
    <property type="gene ID" value="C.cajan_41407"/>
</dbReference>
<evidence type="ECO:0000313" key="2">
    <source>
        <dbReference type="EMBL" id="KYP34287.1"/>
    </source>
</evidence>
<dbReference type="STRING" id="3821.A0A151QV93"/>
<gene>
    <name evidence="2" type="ORF">KK1_044785</name>
</gene>
<dbReference type="Proteomes" id="UP000075243">
    <property type="component" value="Unassembled WGS sequence"/>
</dbReference>
<proteinExistence type="predicted"/>
<accession>A0A151QV93</accession>
<dbReference type="AlphaFoldDB" id="A0A151QV93"/>
<organism evidence="2 3">
    <name type="scientific">Cajanus cajan</name>
    <name type="common">Pigeon pea</name>
    <name type="synonym">Cajanus indicus</name>
    <dbReference type="NCBI Taxonomy" id="3821"/>
    <lineage>
        <taxon>Eukaryota</taxon>
        <taxon>Viridiplantae</taxon>
        <taxon>Streptophyta</taxon>
        <taxon>Embryophyta</taxon>
        <taxon>Tracheophyta</taxon>
        <taxon>Spermatophyta</taxon>
        <taxon>Magnoliopsida</taxon>
        <taxon>eudicotyledons</taxon>
        <taxon>Gunneridae</taxon>
        <taxon>Pentapetalae</taxon>
        <taxon>rosids</taxon>
        <taxon>fabids</taxon>
        <taxon>Fabales</taxon>
        <taxon>Fabaceae</taxon>
        <taxon>Papilionoideae</taxon>
        <taxon>50 kb inversion clade</taxon>
        <taxon>NPAAA clade</taxon>
        <taxon>indigoferoid/millettioid clade</taxon>
        <taxon>Phaseoleae</taxon>
        <taxon>Cajanus</taxon>
    </lineage>
</organism>
<keyword evidence="3" id="KW-1185">Reference proteome</keyword>
<evidence type="ECO:0000259" key="1">
    <source>
        <dbReference type="PROSITE" id="PS50878"/>
    </source>
</evidence>
<dbReference type="InterPro" id="IPR000477">
    <property type="entry name" value="RT_dom"/>
</dbReference>
<dbReference type="OMA" id="ECKSPAN"/>
<sequence length="382" mass="43029">MLNFRAPGEDGLHAVFYKHQWEVVGSSLCQLIQTCFRDLSKIQSINKTLISLIPKIEPSTKLTHFRPISLCNVSYKVLTKVLAQHFKVVMQDLISPIQCSFVPNHHSRDNIIIMQEVIHSMKTKRGLRQGDPISPYLFVMCVERLSQLIEDKLRSKVWKPIRISKDGPSLSHLAFADDLVLLAEANMEQMHLINDCLNTFCSSSGQRVSKDKTRVFFSKNVPMQSQLELSHGLGFESTSNLGKYLGVNLLHSKVSKATFASVIDRVENRLSSWKACTLSLAGRLTLTQSVLAALPSYIPRSICDELDKICRRFLWGGNSNHRGVHMVAWDKLCTSKKVGGLGLRPTRILNEVSCSSWLGKSVRSNLIYGFKCLDPNINVYLI</sequence>
<dbReference type="InterPro" id="IPR043502">
    <property type="entry name" value="DNA/RNA_pol_sf"/>
</dbReference>
<dbReference type="CDD" id="cd01650">
    <property type="entry name" value="RT_nLTR_like"/>
    <property type="match status" value="1"/>
</dbReference>
<evidence type="ECO:0000313" key="3">
    <source>
        <dbReference type="Proteomes" id="UP000075243"/>
    </source>
</evidence>
<protein>
    <submittedName>
        <fullName evidence="2">Ribonuclease H protein At1g65750 family</fullName>
    </submittedName>
</protein>
<feature type="domain" description="Reverse transcriptase" evidence="1">
    <location>
        <begin position="1"/>
        <end position="249"/>
    </location>
</feature>
<dbReference type="PANTHER" id="PTHR33116:SF70">
    <property type="entry name" value="NON-LTR RETROELEMENT REVERSE TRANSCRIPTASE-LIKE PROTEIN"/>
    <property type="match status" value="1"/>
</dbReference>
<dbReference type="EMBL" id="KQ484633">
    <property type="protein sequence ID" value="KYP34287.1"/>
    <property type="molecule type" value="Genomic_DNA"/>
</dbReference>
<dbReference type="SUPFAM" id="SSF56672">
    <property type="entry name" value="DNA/RNA polymerases"/>
    <property type="match status" value="1"/>
</dbReference>